<keyword evidence="1" id="KW-0732">Signal</keyword>
<evidence type="ECO:0008006" key="4">
    <source>
        <dbReference type="Google" id="ProtNLM"/>
    </source>
</evidence>
<sequence length="213" mass="23194">MLVVVVVVVAVVVVVLVCSRQRATVRTRRLSPQASARQVNGGPYRSSPGLNKAAGVAEAGPGASWAWPCIRTYTTIVAHSPNSHPHPHWRRLALTLTLALVVCPHKCRQCTPPGLSLPPSERHPWAPKYLRPSLPHLESPTEPVFCLSTKLISTLSTLSIPSHHLPAPLQPHGPSLLPPALLRRPLLPCFRPSQLLAPREMPLSAHDLRLDKA</sequence>
<accession>A0A8H5ZBH7</accession>
<feature type="chain" id="PRO_5034223185" description="Secreted protein" evidence="1">
    <location>
        <begin position="20"/>
        <end position="213"/>
    </location>
</feature>
<dbReference type="Proteomes" id="UP000624244">
    <property type="component" value="Unassembled WGS sequence"/>
</dbReference>
<gene>
    <name evidence="2" type="ORF">GGP41_003524</name>
</gene>
<dbReference type="AlphaFoldDB" id="A0A8H5ZBH7"/>
<evidence type="ECO:0000313" key="3">
    <source>
        <dbReference type="Proteomes" id="UP000624244"/>
    </source>
</evidence>
<name>A0A8H5ZBH7_COCSA</name>
<organism evidence="2 3">
    <name type="scientific">Cochliobolus sativus</name>
    <name type="common">Common root rot and spot blotch fungus</name>
    <name type="synonym">Bipolaris sorokiniana</name>
    <dbReference type="NCBI Taxonomy" id="45130"/>
    <lineage>
        <taxon>Eukaryota</taxon>
        <taxon>Fungi</taxon>
        <taxon>Dikarya</taxon>
        <taxon>Ascomycota</taxon>
        <taxon>Pezizomycotina</taxon>
        <taxon>Dothideomycetes</taxon>
        <taxon>Pleosporomycetidae</taxon>
        <taxon>Pleosporales</taxon>
        <taxon>Pleosporineae</taxon>
        <taxon>Pleosporaceae</taxon>
        <taxon>Bipolaris</taxon>
    </lineage>
</organism>
<proteinExistence type="predicted"/>
<evidence type="ECO:0000313" key="2">
    <source>
        <dbReference type="EMBL" id="KAF5847268.1"/>
    </source>
</evidence>
<dbReference type="EMBL" id="WNKQ01000014">
    <property type="protein sequence ID" value="KAF5847268.1"/>
    <property type="molecule type" value="Genomic_DNA"/>
</dbReference>
<comment type="caution">
    <text evidence="2">The sequence shown here is derived from an EMBL/GenBank/DDBJ whole genome shotgun (WGS) entry which is preliminary data.</text>
</comment>
<evidence type="ECO:0000256" key="1">
    <source>
        <dbReference type="SAM" id="SignalP"/>
    </source>
</evidence>
<protein>
    <recommendedName>
        <fullName evidence="4">Secreted protein</fullName>
    </recommendedName>
</protein>
<feature type="signal peptide" evidence="1">
    <location>
        <begin position="1"/>
        <end position="19"/>
    </location>
</feature>
<reference evidence="2" key="1">
    <citation type="submission" date="2019-11" db="EMBL/GenBank/DDBJ databases">
        <title>Bipolaris sorokiniana Genome sequencing.</title>
        <authorList>
            <person name="Wang H."/>
        </authorList>
    </citation>
    <scope>NUCLEOTIDE SEQUENCE</scope>
</reference>